<dbReference type="Proteomes" id="UP000184304">
    <property type="component" value="Unassembled WGS sequence"/>
</dbReference>
<gene>
    <name evidence="2" type="ORF">ASPTUDRAFT_658490</name>
</gene>
<dbReference type="AlphaFoldDB" id="A0A1L9N4T2"/>
<evidence type="ECO:0000313" key="3">
    <source>
        <dbReference type="Proteomes" id="UP000184304"/>
    </source>
</evidence>
<keyword evidence="3" id="KW-1185">Reference proteome</keyword>
<evidence type="ECO:0000256" key="1">
    <source>
        <dbReference type="SAM" id="MobiDB-lite"/>
    </source>
</evidence>
<dbReference type="VEuPathDB" id="FungiDB:ASPTUDRAFT_658490"/>
<evidence type="ECO:0000313" key="2">
    <source>
        <dbReference type="EMBL" id="OJI84343.1"/>
    </source>
</evidence>
<accession>A0A1L9N4T2</accession>
<reference evidence="3" key="1">
    <citation type="journal article" date="2017" name="Genome Biol.">
        <title>Comparative genomics reveals high biological diversity and specific adaptations in the industrially and medically important fungal genus Aspergillus.</title>
        <authorList>
            <person name="de Vries R.P."/>
            <person name="Riley R."/>
            <person name="Wiebenga A."/>
            <person name="Aguilar-Osorio G."/>
            <person name="Amillis S."/>
            <person name="Uchima C.A."/>
            <person name="Anderluh G."/>
            <person name="Asadollahi M."/>
            <person name="Askin M."/>
            <person name="Barry K."/>
            <person name="Battaglia E."/>
            <person name="Bayram O."/>
            <person name="Benocci T."/>
            <person name="Braus-Stromeyer S.A."/>
            <person name="Caldana C."/>
            <person name="Canovas D."/>
            <person name="Cerqueira G.C."/>
            <person name="Chen F."/>
            <person name="Chen W."/>
            <person name="Choi C."/>
            <person name="Clum A."/>
            <person name="Dos Santos R.A."/>
            <person name="Damasio A.R."/>
            <person name="Diallinas G."/>
            <person name="Emri T."/>
            <person name="Fekete E."/>
            <person name="Flipphi M."/>
            <person name="Freyberg S."/>
            <person name="Gallo A."/>
            <person name="Gournas C."/>
            <person name="Habgood R."/>
            <person name="Hainaut M."/>
            <person name="Harispe M.L."/>
            <person name="Henrissat B."/>
            <person name="Hilden K.S."/>
            <person name="Hope R."/>
            <person name="Hossain A."/>
            <person name="Karabika E."/>
            <person name="Karaffa L."/>
            <person name="Karanyi Z."/>
            <person name="Krasevec N."/>
            <person name="Kuo A."/>
            <person name="Kusch H."/>
            <person name="LaButti K."/>
            <person name="Lagendijk E.L."/>
            <person name="Lapidus A."/>
            <person name="Levasseur A."/>
            <person name="Lindquist E."/>
            <person name="Lipzen A."/>
            <person name="Logrieco A.F."/>
            <person name="MacCabe A."/>
            <person name="Maekelae M.R."/>
            <person name="Malavazi I."/>
            <person name="Melin P."/>
            <person name="Meyer V."/>
            <person name="Mielnichuk N."/>
            <person name="Miskei M."/>
            <person name="Molnar A.P."/>
            <person name="Mule G."/>
            <person name="Ngan C.Y."/>
            <person name="Orejas M."/>
            <person name="Orosz E."/>
            <person name="Ouedraogo J.P."/>
            <person name="Overkamp K.M."/>
            <person name="Park H.-S."/>
            <person name="Perrone G."/>
            <person name="Piumi F."/>
            <person name="Punt P.J."/>
            <person name="Ram A.F."/>
            <person name="Ramon A."/>
            <person name="Rauscher S."/>
            <person name="Record E."/>
            <person name="Riano-Pachon D.M."/>
            <person name="Robert V."/>
            <person name="Roehrig J."/>
            <person name="Ruller R."/>
            <person name="Salamov A."/>
            <person name="Salih N.S."/>
            <person name="Samson R.A."/>
            <person name="Sandor E."/>
            <person name="Sanguinetti M."/>
            <person name="Schuetze T."/>
            <person name="Sepcic K."/>
            <person name="Shelest E."/>
            <person name="Sherlock G."/>
            <person name="Sophianopoulou V."/>
            <person name="Squina F.M."/>
            <person name="Sun H."/>
            <person name="Susca A."/>
            <person name="Todd R.B."/>
            <person name="Tsang A."/>
            <person name="Unkles S.E."/>
            <person name="van de Wiele N."/>
            <person name="van Rossen-Uffink D."/>
            <person name="Oliveira J.V."/>
            <person name="Vesth T.C."/>
            <person name="Visser J."/>
            <person name="Yu J.-H."/>
            <person name="Zhou M."/>
            <person name="Andersen M.R."/>
            <person name="Archer D.B."/>
            <person name="Baker S.E."/>
            <person name="Benoit I."/>
            <person name="Brakhage A.A."/>
            <person name="Braus G.H."/>
            <person name="Fischer R."/>
            <person name="Frisvad J.C."/>
            <person name="Goldman G.H."/>
            <person name="Houbraken J."/>
            <person name="Oakley B."/>
            <person name="Pocsi I."/>
            <person name="Scazzocchio C."/>
            <person name="Seiboth B."/>
            <person name="vanKuyk P.A."/>
            <person name="Wortman J."/>
            <person name="Dyer P.S."/>
            <person name="Grigoriev I.V."/>
        </authorList>
    </citation>
    <scope>NUCLEOTIDE SEQUENCE [LARGE SCALE GENOMIC DNA]</scope>
    <source>
        <strain evidence="3">CBS 134.48</strain>
    </source>
</reference>
<dbReference type="EMBL" id="KV878203">
    <property type="protein sequence ID" value="OJI84343.1"/>
    <property type="molecule type" value="Genomic_DNA"/>
</dbReference>
<feature type="region of interest" description="Disordered" evidence="1">
    <location>
        <begin position="1"/>
        <end position="27"/>
    </location>
</feature>
<proteinExistence type="predicted"/>
<sequence>MISSQKPLRQLARPSPQGGQRRSGGLDRHHACRTLFDTSEIDEISPLCMILISFLYMFLFYGPEESYRNWENIDADVYTSQLNLHVGSRATFSHMLLWNNESDLD</sequence>
<name>A0A1L9N4T2_ASPTC</name>
<protein>
    <submittedName>
        <fullName evidence="2">Uncharacterized protein</fullName>
    </submittedName>
</protein>
<organism evidence="2 3">
    <name type="scientific">Aspergillus tubingensis (strain CBS 134.48)</name>
    <dbReference type="NCBI Taxonomy" id="767770"/>
    <lineage>
        <taxon>Eukaryota</taxon>
        <taxon>Fungi</taxon>
        <taxon>Dikarya</taxon>
        <taxon>Ascomycota</taxon>
        <taxon>Pezizomycotina</taxon>
        <taxon>Eurotiomycetes</taxon>
        <taxon>Eurotiomycetidae</taxon>
        <taxon>Eurotiales</taxon>
        <taxon>Aspergillaceae</taxon>
        <taxon>Aspergillus</taxon>
        <taxon>Aspergillus subgen. Circumdati</taxon>
    </lineage>
</organism>